<gene>
    <name evidence="2" type="ORF">ACFPOC_02340</name>
    <name evidence="3" type="ORF">ACFPOC_07710</name>
    <name evidence="4" type="ORF">ACFPOC_14470</name>
    <name evidence="5" type="ORF">ACFPOC_18500</name>
    <name evidence="6" type="ORF">ACFPOC_18665</name>
</gene>
<reference evidence="2" key="3">
    <citation type="submission" date="2024-09" db="EMBL/GenBank/DDBJ databases">
        <authorList>
            <person name="Sun Q."/>
            <person name="Mori K."/>
        </authorList>
    </citation>
    <scope>NUCLEOTIDE SEQUENCE</scope>
    <source>
        <strain evidence="2">KACC 12504</strain>
    </source>
</reference>
<dbReference type="SUPFAM" id="SSF53098">
    <property type="entry name" value="Ribonuclease H-like"/>
    <property type="match status" value="1"/>
</dbReference>
<dbReference type="EMBL" id="JBHSNA010000002">
    <property type="protein sequence ID" value="MFC5565253.1"/>
    <property type="molecule type" value="Genomic_DNA"/>
</dbReference>
<dbReference type="InterPro" id="IPR001584">
    <property type="entry name" value="Integrase_cat-core"/>
</dbReference>
<organism evidence="2 7">
    <name type="scientific">Rubellimicrobium aerolatum</name>
    <dbReference type="NCBI Taxonomy" id="490979"/>
    <lineage>
        <taxon>Bacteria</taxon>
        <taxon>Pseudomonadati</taxon>
        <taxon>Pseudomonadota</taxon>
        <taxon>Alphaproteobacteria</taxon>
        <taxon>Rhodobacterales</taxon>
        <taxon>Roseobacteraceae</taxon>
        <taxon>Rubellimicrobium</taxon>
    </lineage>
</organism>
<evidence type="ECO:0000313" key="7">
    <source>
        <dbReference type="Proteomes" id="UP001596056"/>
    </source>
</evidence>
<dbReference type="EMBL" id="JBHSNA010000042">
    <property type="protein sequence ID" value="MFC5568392.1"/>
    <property type="molecule type" value="Genomic_DNA"/>
</dbReference>
<accession>A0ABW0S8M0</accession>
<name>A0ABW0S8M0_9RHOB</name>
<protein>
    <submittedName>
        <fullName evidence="2">Integrase core domain-containing protein</fullName>
    </submittedName>
</protein>
<comment type="caution">
    <text evidence="2">The sequence shown here is derived from an EMBL/GenBank/DDBJ whole genome shotgun (WGS) entry which is preliminary data.</text>
</comment>
<dbReference type="RefSeq" id="WP_377109676.1">
    <property type="nucleotide sequence ID" value="NZ_JBHSNA010000002.1"/>
</dbReference>
<reference evidence="2" key="1">
    <citation type="journal article" date="2014" name="Int. J. Syst. Evol. Microbiol.">
        <title>Complete genome of a new Firmicutes species belonging to the dominant human colonic microbiota ('Ruminococcus bicirculans') reveals two chromosomes and a selective capacity to utilize plant glucans.</title>
        <authorList>
            <consortium name="NISC Comparative Sequencing Program"/>
            <person name="Wegmann U."/>
            <person name="Louis P."/>
            <person name="Goesmann A."/>
            <person name="Henrissat B."/>
            <person name="Duncan S.H."/>
            <person name="Flint H.J."/>
        </authorList>
    </citation>
    <scope>NUCLEOTIDE SEQUENCE</scope>
    <source>
        <strain evidence="2">KACC 12504</strain>
    </source>
</reference>
<reference evidence="7" key="2">
    <citation type="journal article" date="2019" name="Int. J. Syst. Evol. Microbiol.">
        <title>The Global Catalogue of Microorganisms (GCM) 10K type strain sequencing project: providing services to taxonomists for standard genome sequencing and annotation.</title>
        <authorList>
            <consortium name="The Broad Institute Genomics Platform"/>
            <consortium name="The Broad Institute Genome Sequencing Center for Infectious Disease"/>
            <person name="Wu L."/>
            <person name="Ma J."/>
        </authorList>
    </citation>
    <scope>NUCLEOTIDE SEQUENCE [LARGE SCALE GENOMIC DNA]</scope>
    <source>
        <strain evidence="7">KACC 11588</strain>
    </source>
</reference>
<dbReference type="InterPro" id="IPR012337">
    <property type="entry name" value="RNaseH-like_sf"/>
</dbReference>
<dbReference type="EMBL" id="JBHSNA010000005">
    <property type="protein sequence ID" value="MFC5566306.1"/>
    <property type="molecule type" value="Genomic_DNA"/>
</dbReference>
<feature type="domain" description="Integrase catalytic" evidence="1">
    <location>
        <begin position="3"/>
        <end position="21"/>
    </location>
</feature>
<dbReference type="EMBL" id="JBHSNA010000049">
    <property type="protein sequence ID" value="MFC5568413.1"/>
    <property type="molecule type" value="Genomic_DNA"/>
</dbReference>
<evidence type="ECO:0000313" key="6">
    <source>
        <dbReference type="EMBL" id="MFC5568413.1"/>
    </source>
</evidence>
<evidence type="ECO:0000313" key="2">
    <source>
        <dbReference type="EMBL" id="MFC5565253.1"/>
    </source>
</evidence>
<proteinExistence type="predicted"/>
<feature type="non-terminal residue" evidence="2">
    <location>
        <position position="1"/>
    </location>
</feature>
<evidence type="ECO:0000313" key="3">
    <source>
        <dbReference type="EMBL" id="MFC5566306.1"/>
    </source>
</evidence>
<evidence type="ECO:0000313" key="5">
    <source>
        <dbReference type="EMBL" id="MFC5568392.1"/>
    </source>
</evidence>
<keyword evidence="7" id="KW-1185">Reference proteome</keyword>
<dbReference type="Pfam" id="PF13683">
    <property type="entry name" value="rve_3"/>
    <property type="match status" value="1"/>
</dbReference>
<sequence length="31" mass="3695">HGWFEHYNAVHPHRALGYRSPREFIADQTTT</sequence>
<dbReference type="EMBL" id="JBHSNA010000016">
    <property type="protein sequence ID" value="MFC5567614.1"/>
    <property type="molecule type" value="Genomic_DNA"/>
</dbReference>
<evidence type="ECO:0000313" key="4">
    <source>
        <dbReference type="EMBL" id="MFC5567614.1"/>
    </source>
</evidence>
<dbReference type="Proteomes" id="UP001596056">
    <property type="component" value="Unassembled WGS sequence"/>
</dbReference>
<evidence type="ECO:0000259" key="1">
    <source>
        <dbReference type="Pfam" id="PF13683"/>
    </source>
</evidence>